<dbReference type="GO" id="GO:0006508">
    <property type="term" value="P:proteolysis"/>
    <property type="evidence" value="ECO:0007669"/>
    <property type="project" value="InterPro"/>
</dbReference>
<reference evidence="6" key="2">
    <citation type="journal article" date="2013" name="Stand. Genomic Sci.">
        <title>Complete genome sequence of Desulfocapsa sulfexigens, a marine deltaproteobacterium specialized in disproportionating inorganic sulfur compounds.</title>
        <authorList>
            <person name="Finster K.W."/>
            <person name="Kjeldsen K.U."/>
            <person name="Kube M."/>
            <person name="Reinhardt R."/>
            <person name="Mussmann M."/>
            <person name="Amann R."/>
            <person name="Schreiber L."/>
        </authorList>
    </citation>
    <scope>NUCLEOTIDE SEQUENCE [LARGE SCALE GENOMIC DNA]</scope>
    <source>
        <strain evidence="6">DSM 10523 / SB164P1</strain>
    </source>
</reference>
<dbReference type="Pfam" id="PF00326">
    <property type="entry name" value="Peptidase_S9"/>
    <property type="match status" value="1"/>
</dbReference>
<sequence>MRTAQRLLRRVVSLAVVLFCCLAASVAASENYVPTFKRIKAGDSVAVVLNHPAFKGFSQFLLPGEMRRIDNRMGLGDIDYLLPYHSHIRVETTVTVLNHLIDEVAAGVPVFHAFYTDAQKAADPTKANTGLFFFKGKPGEPFAIVCPGGGFSYVGSIHEGIPHALELSKRGYNAFVIQYRVGSGQRATEDLAAAMSYVFRNAATLEIGTDSYSLWGGSAGARMVAYMGSHGAAAFGGDDLPQPAAIIMAYTGHSELTRTDPPTFVMVSDDDPIVSVSVVERRVQAMQNAGIDVEYHMYHGAGHGFGLGIGTDAEGWVRDATIFWEKHIKPQP</sequence>
<dbReference type="STRING" id="1322246.BN4_11127"/>
<dbReference type="eggNOG" id="COG0657">
    <property type="taxonomic scope" value="Bacteria"/>
</dbReference>
<keyword evidence="6" id="KW-1185">Reference proteome</keyword>
<evidence type="ECO:0000259" key="4">
    <source>
        <dbReference type="Pfam" id="PF20434"/>
    </source>
</evidence>
<name>M1WPH4_PSEP2</name>
<dbReference type="InterPro" id="IPR001375">
    <property type="entry name" value="Peptidase_S9_cat"/>
</dbReference>
<dbReference type="Pfam" id="PF20434">
    <property type="entry name" value="BD-FAE"/>
    <property type="match status" value="1"/>
</dbReference>
<dbReference type="InterPro" id="IPR049492">
    <property type="entry name" value="BD-FAE-like_dom"/>
</dbReference>
<evidence type="ECO:0000256" key="2">
    <source>
        <dbReference type="SAM" id="SignalP"/>
    </source>
</evidence>
<organism evidence="5 6">
    <name type="scientific">Pseudodesulfovibrio piezophilus (strain DSM 21447 / JCM 15486 / C1TLV30)</name>
    <name type="common">Desulfovibrio piezophilus</name>
    <dbReference type="NCBI Taxonomy" id="1322246"/>
    <lineage>
        <taxon>Bacteria</taxon>
        <taxon>Pseudomonadati</taxon>
        <taxon>Thermodesulfobacteriota</taxon>
        <taxon>Desulfovibrionia</taxon>
        <taxon>Desulfovibrionales</taxon>
        <taxon>Desulfovibrionaceae</taxon>
    </lineage>
</organism>
<evidence type="ECO:0000313" key="5">
    <source>
        <dbReference type="EMBL" id="CCH48364.1"/>
    </source>
</evidence>
<dbReference type="KEGG" id="dpi:BN4_11127"/>
<feature type="signal peptide" evidence="2">
    <location>
        <begin position="1"/>
        <end position="28"/>
    </location>
</feature>
<dbReference type="SUPFAM" id="SSF53474">
    <property type="entry name" value="alpha/beta-Hydrolases"/>
    <property type="match status" value="1"/>
</dbReference>
<feature type="domain" description="Peptidase S9 prolyl oligopeptidase catalytic" evidence="3">
    <location>
        <begin position="256"/>
        <end position="329"/>
    </location>
</feature>
<dbReference type="Proteomes" id="UP000011724">
    <property type="component" value="Chromosome"/>
</dbReference>
<evidence type="ECO:0000256" key="1">
    <source>
        <dbReference type="ARBA" id="ARBA00022801"/>
    </source>
</evidence>
<feature type="chain" id="PRO_5004019388" evidence="2">
    <location>
        <begin position="29"/>
        <end position="332"/>
    </location>
</feature>
<dbReference type="PANTHER" id="PTHR48081:SF6">
    <property type="entry name" value="PEPTIDASE S9 PROLYL OLIGOPEPTIDASE CATALYTIC DOMAIN-CONTAINING PROTEIN"/>
    <property type="match status" value="1"/>
</dbReference>
<dbReference type="InterPro" id="IPR029058">
    <property type="entry name" value="AB_hydrolase_fold"/>
</dbReference>
<feature type="domain" description="BD-FAE-like" evidence="4">
    <location>
        <begin position="141"/>
        <end position="231"/>
    </location>
</feature>
<dbReference type="BioCyc" id="DPIE1322246:BN4_RS05690-MONOMER"/>
<dbReference type="AlphaFoldDB" id="M1WPH4"/>
<keyword evidence="1" id="KW-0378">Hydrolase</keyword>
<gene>
    <name evidence="5" type="ordered locus">BN4_11127</name>
</gene>
<protein>
    <submittedName>
        <fullName evidence="5">Esterase/lipase (Modular protein)</fullName>
    </submittedName>
</protein>
<dbReference type="InterPro" id="IPR050300">
    <property type="entry name" value="GDXG_lipolytic_enzyme"/>
</dbReference>
<evidence type="ECO:0000313" key="6">
    <source>
        <dbReference type="Proteomes" id="UP000011724"/>
    </source>
</evidence>
<dbReference type="PANTHER" id="PTHR48081">
    <property type="entry name" value="AB HYDROLASE SUPERFAMILY PROTEIN C4A8.06C"/>
    <property type="match status" value="1"/>
</dbReference>
<keyword evidence="2" id="KW-0732">Signal</keyword>
<proteinExistence type="predicted"/>
<reference evidence="5 6" key="1">
    <citation type="journal article" date="2013" name="PLoS ONE">
        <title>The first genomic and proteomic characterization of a deep-sea sulfate reducer: insights into the piezophilic lifestyle of Desulfovibrio piezophilus.</title>
        <authorList>
            <person name="Pradel N."/>
            <person name="Ji B."/>
            <person name="Gimenez G."/>
            <person name="Talla E."/>
            <person name="Lenoble P."/>
            <person name="Garel M."/>
            <person name="Tamburini C."/>
            <person name="Fourquet P."/>
            <person name="Lebrun R."/>
            <person name="Bertin P."/>
            <person name="Denis Y."/>
            <person name="Pophillat M."/>
            <person name="Barbe V."/>
            <person name="Ollivier B."/>
            <person name="Dolla A."/>
        </authorList>
    </citation>
    <scope>NUCLEOTIDE SEQUENCE [LARGE SCALE GENOMIC DNA]</scope>
    <source>
        <strain evidence="6">DSM 10523 / SB164P1</strain>
    </source>
</reference>
<dbReference type="PATRIC" id="fig|879567.3.peg.1163"/>
<dbReference type="HOGENOM" id="CLU_061381_0_0_7"/>
<dbReference type="Gene3D" id="3.40.50.1820">
    <property type="entry name" value="alpha/beta hydrolase"/>
    <property type="match status" value="1"/>
</dbReference>
<dbReference type="RefSeq" id="WP_015414414.1">
    <property type="nucleotide sequence ID" value="NC_020409.1"/>
</dbReference>
<dbReference type="EMBL" id="FO203427">
    <property type="protein sequence ID" value="CCH48364.1"/>
    <property type="molecule type" value="Genomic_DNA"/>
</dbReference>
<accession>M1WPH4</accession>
<dbReference type="GO" id="GO:0008236">
    <property type="term" value="F:serine-type peptidase activity"/>
    <property type="evidence" value="ECO:0007669"/>
    <property type="project" value="InterPro"/>
</dbReference>
<evidence type="ECO:0000259" key="3">
    <source>
        <dbReference type="Pfam" id="PF00326"/>
    </source>
</evidence>